<dbReference type="PANTHER" id="PTHR30603:SF47">
    <property type="entry name" value="RNA POLYMERASE SIGMA FACTOR SIGD, CHLOROPLASTIC"/>
    <property type="match status" value="1"/>
</dbReference>
<dbReference type="SUPFAM" id="SSF88659">
    <property type="entry name" value="Sigma3 and sigma4 domains of RNA polymerase sigma factors"/>
    <property type="match status" value="2"/>
</dbReference>
<dbReference type="GO" id="GO:0006270">
    <property type="term" value="P:DNA replication initiation"/>
    <property type="evidence" value="ECO:0007669"/>
    <property type="project" value="InterPro"/>
</dbReference>
<dbReference type="Gene3D" id="1.10.1750.10">
    <property type="match status" value="1"/>
</dbReference>
<organism evidence="6 7">
    <name type="scientific">Candidatus Yanofskybacteria bacterium CG10_big_fil_rev_8_21_14_0_10_46_23</name>
    <dbReference type="NCBI Taxonomy" id="1975098"/>
    <lineage>
        <taxon>Bacteria</taxon>
        <taxon>Candidatus Yanofskyibacteriota</taxon>
    </lineage>
</organism>
<dbReference type="InterPro" id="IPR007627">
    <property type="entry name" value="RNA_pol_sigma70_r2"/>
</dbReference>
<dbReference type="SMART" id="SM00760">
    <property type="entry name" value="Bac_DnaA_C"/>
    <property type="match status" value="1"/>
</dbReference>
<sequence>MSQRFFCSGEDSLELHLRDMRRFKRISKQEISEILEEYLETGDLESRDLLVLHNWRLVLWVARKFWVKIQFSQKDQGLSLSDLVQEGYIGFLRAVDRFNPDDVRKACLTTFAVNVIRSVIRRAISDKGLTIRRPAHLGDLHARIDQAKNYLEMISGHCPSAEEIAGELEIPLKTVRRELGGIDSLIPLPLLSYRLPDKSTLGPASIQEAEAQIFLSLARVAVLLEIVTKFRNFSERNRLIFEGRYGLSGQFKLVTLESIAQGLGLTRSRIDQILKKTWGKISRSPARIKTEAELIKTLRGIRELKNLLELEISLGDLPKSNIGLRALEQERILSRLGNLTQARKNGQDHFLDRSLGLDLRPDDGQEEVVVKVVCKYLCLIPREVKGGGRGSQQITQARNLGIFLLVSCFRVKESRVARFLRLSPSSVHYGYQKIRAEVQRDEEFRDFVRGLETKVRQAQVEVNG</sequence>
<dbReference type="SUPFAM" id="SSF88946">
    <property type="entry name" value="Sigma2 domain of RNA polymerase sigma factors"/>
    <property type="match status" value="1"/>
</dbReference>
<dbReference type="PRINTS" id="PR00046">
    <property type="entry name" value="SIGMA70FCT"/>
</dbReference>
<keyword evidence="3" id="KW-0238">DNA-binding</keyword>
<dbReference type="GO" id="GO:0005524">
    <property type="term" value="F:ATP binding"/>
    <property type="evidence" value="ECO:0007669"/>
    <property type="project" value="InterPro"/>
</dbReference>
<evidence type="ECO:0000256" key="1">
    <source>
        <dbReference type="ARBA" id="ARBA00023015"/>
    </source>
</evidence>
<dbReference type="GO" id="GO:0006275">
    <property type="term" value="P:regulation of DNA replication"/>
    <property type="evidence" value="ECO:0007669"/>
    <property type="project" value="InterPro"/>
</dbReference>
<dbReference type="InterPro" id="IPR007630">
    <property type="entry name" value="RNA_pol_sigma70_r4"/>
</dbReference>
<dbReference type="InterPro" id="IPR036388">
    <property type="entry name" value="WH-like_DNA-bd_sf"/>
</dbReference>
<gene>
    <name evidence="6" type="ORF">COV31_00685</name>
</gene>
<name>A0A2H0R504_9BACT</name>
<dbReference type="GO" id="GO:0016987">
    <property type="term" value="F:sigma factor activity"/>
    <property type="evidence" value="ECO:0007669"/>
    <property type="project" value="UniProtKB-KW"/>
</dbReference>
<dbReference type="SUPFAM" id="SSF48295">
    <property type="entry name" value="TrpR-like"/>
    <property type="match status" value="1"/>
</dbReference>
<evidence type="ECO:0000259" key="5">
    <source>
        <dbReference type="SMART" id="SM00760"/>
    </source>
</evidence>
<accession>A0A2H0R504</accession>
<evidence type="ECO:0000256" key="3">
    <source>
        <dbReference type="ARBA" id="ARBA00023125"/>
    </source>
</evidence>
<proteinExistence type="predicted"/>
<dbReference type="AlphaFoldDB" id="A0A2H0R504"/>
<protein>
    <recommendedName>
        <fullName evidence="5">Chromosomal replication initiator DnaA C-terminal domain-containing protein</fullName>
    </recommendedName>
</protein>
<dbReference type="InterPro" id="IPR010921">
    <property type="entry name" value="Trp_repressor/repl_initiator"/>
</dbReference>
<keyword evidence="1" id="KW-0805">Transcription regulation</keyword>
<dbReference type="GO" id="GO:0006352">
    <property type="term" value="P:DNA-templated transcription initiation"/>
    <property type="evidence" value="ECO:0007669"/>
    <property type="project" value="InterPro"/>
</dbReference>
<dbReference type="InterPro" id="IPR013325">
    <property type="entry name" value="RNA_pol_sigma_r2"/>
</dbReference>
<dbReference type="Pfam" id="PF04545">
    <property type="entry name" value="Sigma70_r4"/>
    <property type="match status" value="1"/>
</dbReference>
<dbReference type="InterPro" id="IPR013159">
    <property type="entry name" value="DnaA_C"/>
</dbReference>
<dbReference type="NCBIfam" id="TIGR02937">
    <property type="entry name" value="sigma70-ECF"/>
    <property type="match status" value="1"/>
</dbReference>
<feature type="domain" description="Chromosomal replication initiator DnaA C-terminal" evidence="5">
    <location>
        <begin position="365"/>
        <end position="434"/>
    </location>
</feature>
<dbReference type="Proteomes" id="UP000230232">
    <property type="component" value="Unassembled WGS sequence"/>
</dbReference>
<dbReference type="Gene3D" id="1.10.10.10">
    <property type="entry name" value="Winged helix-like DNA-binding domain superfamily/Winged helix DNA-binding domain"/>
    <property type="match status" value="2"/>
</dbReference>
<dbReference type="InterPro" id="IPR014284">
    <property type="entry name" value="RNA_pol_sigma-70_dom"/>
</dbReference>
<keyword evidence="4" id="KW-0804">Transcription</keyword>
<dbReference type="GO" id="GO:0043565">
    <property type="term" value="F:sequence-specific DNA binding"/>
    <property type="evidence" value="ECO:0007669"/>
    <property type="project" value="InterPro"/>
</dbReference>
<dbReference type="Pfam" id="PF04542">
    <property type="entry name" value="Sigma70_r2"/>
    <property type="match status" value="1"/>
</dbReference>
<comment type="caution">
    <text evidence="6">The sequence shown here is derived from an EMBL/GenBank/DDBJ whole genome shotgun (WGS) entry which is preliminary data.</text>
</comment>
<keyword evidence="2" id="KW-0731">Sigma factor</keyword>
<evidence type="ECO:0000313" key="7">
    <source>
        <dbReference type="Proteomes" id="UP000230232"/>
    </source>
</evidence>
<dbReference type="EMBL" id="PCXO01000004">
    <property type="protein sequence ID" value="PIR41608.1"/>
    <property type="molecule type" value="Genomic_DNA"/>
</dbReference>
<dbReference type="InterPro" id="IPR013324">
    <property type="entry name" value="RNA_pol_sigma_r3/r4-like"/>
</dbReference>
<evidence type="ECO:0000256" key="2">
    <source>
        <dbReference type="ARBA" id="ARBA00023082"/>
    </source>
</evidence>
<dbReference type="Gene3D" id="1.10.601.10">
    <property type="entry name" value="RNA Polymerase Primary Sigma Factor"/>
    <property type="match status" value="1"/>
</dbReference>
<reference evidence="6 7" key="1">
    <citation type="submission" date="2017-09" db="EMBL/GenBank/DDBJ databases">
        <title>Depth-based differentiation of microbial function through sediment-hosted aquifers and enrichment of novel symbionts in the deep terrestrial subsurface.</title>
        <authorList>
            <person name="Probst A.J."/>
            <person name="Ladd B."/>
            <person name="Jarett J.K."/>
            <person name="Geller-Mcgrath D.E."/>
            <person name="Sieber C.M."/>
            <person name="Emerson J.B."/>
            <person name="Anantharaman K."/>
            <person name="Thomas B.C."/>
            <person name="Malmstrom R."/>
            <person name="Stieglmeier M."/>
            <person name="Klingl A."/>
            <person name="Woyke T."/>
            <person name="Ryan C.M."/>
            <person name="Banfield J.F."/>
        </authorList>
    </citation>
    <scope>NUCLEOTIDE SEQUENCE [LARGE SCALE GENOMIC DNA]</scope>
    <source>
        <strain evidence="6">CG10_big_fil_rev_8_21_14_0_10_46_23</strain>
    </source>
</reference>
<evidence type="ECO:0000313" key="6">
    <source>
        <dbReference type="EMBL" id="PIR41608.1"/>
    </source>
</evidence>
<dbReference type="InterPro" id="IPR050239">
    <property type="entry name" value="Sigma-70_RNA_pol_init_factors"/>
</dbReference>
<dbReference type="PANTHER" id="PTHR30603">
    <property type="entry name" value="RNA POLYMERASE SIGMA FACTOR RPO"/>
    <property type="match status" value="1"/>
</dbReference>
<dbReference type="InterPro" id="IPR000943">
    <property type="entry name" value="RNA_pol_sigma70"/>
</dbReference>
<evidence type="ECO:0000256" key="4">
    <source>
        <dbReference type="ARBA" id="ARBA00023163"/>
    </source>
</evidence>